<dbReference type="Proteomes" id="UP000295590">
    <property type="component" value="Segment"/>
</dbReference>
<reference evidence="1 2" key="1">
    <citation type="submission" date="2018-10" db="EMBL/GenBank/DDBJ databases">
        <title>Isolation and Genetic Analysis of a Novel Cyanophage S-LB68 from the Huang Bohai.</title>
        <authorList>
            <person name="Liu X."/>
        </authorList>
    </citation>
    <scope>NUCLEOTIDE SEQUENCE [LARGE SCALE GENOMIC DNA]</scope>
</reference>
<protein>
    <submittedName>
        <fullName evidence="1">Uncharacterized protein</fullName>
    </submittedName>
</protein>
<dbReference type="GeneID" id="55012395"/>
<organism evidence="1 2">
    <name type="scientific">Synechococcus phage S-B28</name>
    <dbReference type="NCBI Taxonomy" id="2545435"/>
    <lineage>
        <taxon>Viruses</taxon>
        <taxon>Duplodnaviria</taxon>
        <taxon>Heunggongvirae</taxon>
        <taxon>Uroviricota</taxon>
        <taxon>Caudoviricetes</taxon>
        <taxon>Autographivirales</taxon>
        <taxon>Sechaudvirinae</taxon>
        <taxon>Qadamvirus</taxon>
        <taxon>Qadamvirus SB28</taxon>
    </lineage>
</organism>
<dbReference type="Gene3D" id="1.10.10.2520">
    <property type="entry name" value="Cell wall hydrolase SleB, domain 1"/>
    <property type="match status" value="1"/>
</dbReference>
<name>A0A482IGM1_9CAUD</name>
<evidence type="ECO:0000313" key="2">
    <source>
        <dbReference type="Proteomes" id="UP000295590"/>
    </source>
</evidence>
<dbReference type="KEGG" id="vg:55012395"/>
<accession>A0A482IGM1</accession>
<dbReference type="InterPro" id="IPR042047">
    <property type="entry name" value="SleB_dom1"/>
</dbReference>
<proteinExistence type="predicted"/>
<sequence length="856" mass="96634">MAKYKQFAKQGSFAENQLKVPDETGKIKEQTQRTVRGMNTAQAFLQKNQEIYLRAQQQANEVEQQTRENNFQFETQNRKAFQDALRRDTEIALRNDQIRANETQQFYKDLSSFSNTAFELAGQFEENRQKKLQTLAIQNVMEAGVDYKTLYEVSKLDRNLSSSAFRQTEVVKNFIDSGASEDQVRSLYNLARNNPPQRYLNTQAAYQQEYLKYPIAADKIIQELGPDATPEQVQARLRSFTSEYITENLPNARPEMLEKSGLLRQIRSYGTQIVSGISREAAAKRKKEIPLQYQENLQTEFVKSGGIDAVMQQIQTDPARWKRESLADWTENGLKSGMVSPEEAQQILDYPLTIGNQTTTIAKQYPDIAAQLVSAIRTSKRQSVSDYNYSQTQREMEANAQLAQLADSFGVDEDGIFDENEVNEIKNRAIQLGVSDSPVVDFVVENSAPEFIRRQQESQLTALLDAGRYKEAMDILSTTQVSQKIKNQFLPTVQNMMKLYDTPVVKSHIKSIEAAVSEEERVKAAGASNYSVILMQDKYKRQYKQNLARLKSPEEALSLTLQQIKTLQETPGAITPEGRYSEIENQIKEDAQEAGQSLNNYNKLLGEIIKPEFRNNPKYAFNAVGHANFHEAYNAMYAGKEAPPMIKAGAALMGVDPLTFINYLASGIDVDPIEPKDTLLRDIKASVPPIIRRLYDTYRTNERTTRANTTVIGRLNQSPKRGAFSNEPFDMSTLNQKDYNDLAFAISSEAALGTDDEFGVAANIITRLMTGRYGNSISEIINAPGQYEGVYSGLSRPSPEIAARLQSLEGQKKILEFIKILNGRTEFKGQSQLKNRVPSEDPMFAVNGNFYHYAGQ</sequence>
<dbReference type="EMBL" id="MK016662">
    <property type="protein sequence ID" value="QBP05811.1"/>
    <property type="molecule type" value="Genomic_DNA"/>
</dbReference>
<keyword evidence="2" id="KW-1185">Reference proteome</keyword>
<dbReference type="RefSeq" id="YP_009820948.1">
    <property type="nucleotide sequence ID" value="NC_048171.1"/>
</dbReference>
<evidence type="ECO:0000313" key="1">
    <source>
        <dbReference type="EMBL" id="QBP05811.1"/>
    </source>
</evidence>